<organism evidence="2 3">
    <name type="scientific">Cardiobacterium hominis</name>
    <dbReference type="NCBI Taxonomy" id="2718"/>
    <lineage>
        <taxon>Bacteria</taxon>
        <taxon>Pseudomonadati</taxon>
        <taxon>Pseudomonadota</taxon>
        <taxon>Gammaproteobacteria</taxon>
        <taxon>Cardiobacteriales</taxon>
        <taxon>Cardiobacteriaceae</taxon>
        <taxon>Cardiobacterium</taxon>
    </lineage>
</organism>
<sequence length="423" mass="47249">MKVLAGIEMVGGIMNLVTRYLQWLKEHGLDTYAYPPLSDDEITAFETAQGIALPAALRELYLHLGGQESEILNQIPYRLIPLAEMVTVQAHLLAQVQQAFGENWADFRLDGFEDGDMVRNLLFHDKRLPIFQNDNDDYYCLDFAPAEAGRAGQVIAVRGEPDGESTDLLLMFDTFDACLEDIIEDLDNEAMQDMESFFAHTGETLQALGEHLDELDTADLYDAEIGAHIERTLGAIDGVLHDMTPGALRVHVYHVAADAGRPFQLLITSGMSSLPMTFPDDGYEALRRAELLVMLPPDWNVRAQEDVSTWPMQWLKILARLPHEQHTWLGYGHTITFSEDATATLPGTPFNSLLVLPPRTLPEDFVRLQTADGEVINFYALVPLYPAEFALKERDGLETLLTRFNAGHITECVDLSRVDCAAS</sequence>
<dbReference type="InterPro" id="IPR020941">
    <property type="entry name" value="SUFU-like_domain"/>
</dbReference>
<dbReference type="Pfam" id="PF09346">
    <property type="entry name" value="SMI1_KNR4"/>
    <property type="match status" value="1"/>
</dbReference>
<name>A0A1C3H227_9GAMM</name>
<dbReference type="Pfam" id="PF05076">
    <property type="entry name" value="SUFU"/>
    <property type="match status" value="1"/>
</dbReference>
<evidence type="ECO:0000313" key="3">
    <source>
        <dbReference type="Proteomes" id="UP000190837"/>
    </source>
</evidence>
<dbReference type="Gene3D" id="3.40.1580.10">
    <property type="entry name" value="SMI1/KNR4-like"/>
    <property type="match status" value="1"/>
</dbReference>
<dbReference type="Proteomes" id="UP000190837">
    <property type="component" value="Unassembled WGS sequence"/>
</dbReference>
<protein>
    <submittedName>
        <fullName evidence="2">Ankyrin repeats containing protein</fullName>
    </submittedName>
</protein>
<proteinExistence type="predicted"/>
<accession>A0A1C3H227</accession>
<evidence type="ECO:0000259" key="1">
    <source>
        <dbReference type="SMART" id="SM00860"/>
    </source>
</evidence>
<feature type="domain" description="Knr4/Smi1-like" evidence="1">
    <location>
        <begin position="36"/>
        <end position="185"/>
    </location>
</feature>
<dbReference type="SUPFAM" id="SSF160631">
    <property type="entry name" value="SMI1/KNR4-like"/>
    <property type="match status" value="1"/>
</dbReference>
<dbReference type="SMART" id="SM00860">
    <property type="entry name" value="SMI1_KNR4"/>
    <property type="match status" value="1"/>
</dbReference>
<dbReference type="InterPro" id="IPR018958">
    <property type="entry name" value="Knr4/Smi1-like_dom"/>
</dbReference>
<dbReference type="EMBL" id="FKLO01000016">
    <property type="protein sequence ID" value="SAM57230.1"/>
    <property type="molecule type" value="Genomic_DNA"/>
</dbReference>
<dbReference type="AlphaFoldDB" id="A0A1C3H227"/>
<dbReference type="InterPro" id="IPR037883">
    <property type="entry name" value="Knr4/Smi1-like_sf"/>
</dbReference>
<gene>
    <name evidence="2" type="ORF">CHUV0807_0237</name>
</gene>
<evidence type="ECO:0000313" key="2">
    <source>
        <dbReference type="EMBL" id="SAM57230.1"/>
    </source>
</evidence>
<reference evidence="3" key="1">
    <citation type="submission" date="2016-04" db="EMBL/GenBank/DDBJ databases">
        <authorList>
            <person name="Tagini F."/>
        </authorList>
    </citation>
    <scope>NUCLEOTIDE SEQUENCE [LARGE SCALE GENOMIC DNA]</scope>
    <source>
        <strain evidence="3">CHUV0807</strain>
    </source>
</reference>